<dbReference type="GO" id="GO:0000155">
    <property type="term" value="F:phosphorelay sensor kinase activity"/>
    <property type="evidence" value="ECO:0007669"/>
    <property type="project" value="InterPro"/>
</dbReference>
<evidence type="ECO:0000313" key="10">
    <source>
        <dbReference type="EMBL" id="PCE64110.1"/>
    </source>
</evidence>
<keyword evidence="8" id="KW-0472">Membrane</keyword>
<dbReference type="Gene3D" id="3.30.565.10">
    <property type="entry name" value="Histidine kinase-like ATPase, C-terminal domain"/>
    <property type="match status" value="1"/>
</dbReference>
<dbReference type="SUPFAM" id="SSF48452">
    <property type="entry name" value="TPR-like"/>
    <property type="match status" value="1"/>
</dbReference>
<evidence type="ECO:0000256" key="3">
    <source>
        <dbReference type="ARBA" id="ARBA00022553"/>
    </source>
</evidence>
<keyword evidence="7" id="KW-0175">Coiled coil</keyword>
<dbReference type="SMART" id="SM00387">
    <property type="entry name" value="HATPase_c"/>
    <property type="match status" value="1"/>
</dbReference>
<dbReference type="InterPro" id="IPR005467">
    <property type="entry name" value="His_kinase_dom"/>
</dbReference>
<dbReference type="InterPro" id="IPR019734">
    <property type="entry name" value="TPR_rpt"/>
</dbReference>
<evidence type="ECO:0000256" key="1">
    <source>
        <dbReference type="ARBA" id="ARBA00000085"/>
    </source>
</evidence>
<comment type="catalytic activity">
    <reaction evidence="1">
        <text>ATP + protein L-histidine = ADP + protein N-phospho-L-histidine.</text>
        <dbReference type="EC" id="2.7.13.3"/>
    </reaction>
</comment>
<dbReference type="SUPFAM" id="SSF47384">
    <property type="entry name" value="Homodimeric domain of signal transducing histidine kinase"/>
    <property type="match status" value="1"/>
</dbReference>
<dbReference type="AlphaFoldDB" id="A0A2A4G803"/>
<evidence type="ECO:0000256" key="6">
    <source>
        <dbReference type="ARBA" id="ARBA00023012"/>
    </source>
</evidence>
<dbReference type="Pfam" id="PF02518">
    <property type="entry name" value="HATPase_c"/>
    <property type="match status" value="1"/>
</dbReference>
<dbReference type="Gene3D" id="1.10.287.130">
    <property type="match status" value="1"/>
</dbReference>
<gene>
    <name evidence="10" type="ORF">B7P33_12825</name>
</gene>
<evidence type="ECO:0000256" key="5">
    <source>
        <dbReference type="ARBA" id="ARBA00022777"/>
    </source>
</evidence>
<feature type="domain" description="Histidine kinase" evidence="9">
    <location>
        <begin position="451"/>
        <end position="667"/>
    </location>
</feature>
<dbReference type="Proteomes" id="UP000219559">
    <property type="component" value="Unassembled WGS sequence"/>
</dbReference>
<reference evidence="10 11" key="1">
    <citation type="submission" date="2017-04" db="EMBL/GenBank/DDBJ databases">
        <title>A new member of the family Flavobacteriaceae isolated from ascidians.</title>
        <authorList>
            <person name="Chen L."/>
        </authorList>
    </citation>
    <scope>NUCLEOTIDE SEQUENCE [LARGE SCALE GENOMIC DNA]</scope>
    <source>
        <strain evidence="10 11">HQA918</strain>
    </source>
</reference>
<keyword evidence="11" id="KW-1185">Reference proteome</keyword>
<dbReference type="InterPro" id="IPR036097">
    <property type="entry name" value="HisK_dim/P_sf"/>
</dbReference>
<dbReference type="Gene3D" id="1.25.40.10">
    <property type="entry name" value="Tetratricopeptide repeat domain"/>
    <property type="match status" value="3"/>
</dbReference>
<evidence type="ECO:0000256" key="8">
    <source>
        <dbReference type="SAM" id="Phobius"/>
    </source>
</evidence>
<dbReference type="InterPro" id="IPR036890">
    <property type="entry name" value="HATPase_C_sf"/>
</dbReference>
<sequence length="674" mass="76986">MLSLGFGNQLLAQDLSKIDSLRQQLAHMEKHTGFSANDTTYLLTLNRLAGSLRYFDHEEFRLVIDKSIQLNEKHNYTKGLMYAFTHLADYYADEGDPRAMGNYMRAAELCQNERDTEHLIDIQNLMATEYSNKGQYDKAMDYYLKNQELCINSDDIGRQSINQGNMALVYCDLKDYKRGIDLLTKAIALSSGNKDPYGEAVYLANRAWAYAEIDTFKKALLDINLALEYFEQRKLMDWVAYAYAVKGQIYVGMEKHSWALHWLKQSEAQYAKINDKRAELGAYNTMAQAYLGLGELDMANTYGDRSYQMALNLDYASGILQASKTMAKIKRETGDFESALDYHLLMTKISDSLSNFENRNMLLVEKTKMNRDREKEEALLEKEHALARQKYINYAILALGLVLLVILWMYRKGVSDQGKLIKKLNKKTRELKRNEEELMTINSTKDKLFSIIGHDLRSPIAALQDLLKLFKEGDIPEKDLLDYIPKLHKDVDHIWFTLNNLLSWSRSQMNGATTSPKEIDLGELASENINFLSEIAENKEIGFVNQLPKDTMAWADADHINVVFRNLFSNALKFTKAGGTITAGIESFENYWKISVADTGVGMDEATQEKIFQKEHTYTTYGTNNEKGTGLGLSLCKDMIQKNKGSIWVESEIGVGSTFYFMVPKSRMQLQKAI</sequence>
<organism evidence="10 11">
    <name type="scientific">Sediminicola luteus</name>
    <dbReference type="NCBI Taxonomy" id="319238"/>
    <lineage>
        <taxon>Bacteria</taxon>
        <taxon>Pseudomonadati</taxon>
        <taxon>Bacteroidota</taxon>
        <taxon>Flavobacteriia</taxon>
        <taxon>Flavobacteriales</taxon>
        <taxon>Flavobacteriaceae</taxon>
        <taxon>Sediminicola</taxon>
    </lineage>
</organism>
<evidence type="ECO:0000313" key="11">
    <source>
        <dbReference type="Proteomes" id="UP000219559"/>
    </source>
</evidence>
<dbReference type="InterPro" id="IPR004358">
    <property type="entry name" value="Sig_transdc_His_kin-like_C"/>
</dbReference>
<dbReference type="PROSITE" id="PS50109">
    <property type="entry name" value="HIS_KIN"/>
    <property type="match status" value="1"/>
</dbReference>
<dbReference type="InterPro" id="IPR011990">
    <property type="entry name" value="TPR-like_helical_dom_sf"/>
</dbReference>
<dbReference type="SMART" id="SM00028">
    <property type="entry name" value="TPR"/>
    <property type="match status" value="5"/>
</dbReference>
<dbReference type="CDD" id="cd00082">
    <property type="entry name" value="HisKA"/>
    <property type="match status" value="1"/>
</dbReference>
<name>A0A2A4G803_9FLAO</name>
<keyword evidence="8" id="KW-0812">Transmembrane</keyword>
<keyword evidence="6" id="KW-0902">Two-component regulatory system</keyword>
<evidence type="ECO:0000256" key="2">
    <source>
        <dbReference type="ARBA" id="ARBA00012438"/>
    </source>
</evidence>
<comment type="caution">
    <text evidence="10">The sequence shown here is derived from an EMBL/GenBank/DDBJ whole genome shotgun (WGS) entry which is preliminary data.</text>
</comment>
<protein>
    <recommendedName>
        <fullName evidence="2">histidine kinase</fullName>
        <ecNumber evidence="2">2.7.13.3</ecNumber>
    </recommendedName>
</protein>
<dbReference type="PRINTS" id="PR00344">
    <property type="entry name" value="BCTRLSENSOR"/>
</dbReference>
<dbReference type="FunFam" id="3.30.565.10:FF:000006">
    <property type="entry name" value="Sensor histidine kinase WalK"/>
    <property type="match status" value="1"/>
</dbReference>
<evidence type="ECO:0000256" key="7">
    <source>
        <dbReference type="SAM" id="Coils"/>
    </source>
</evidence>
<proteinExistence type="predicted"/>
<dbReference type="EC" id="2.7.13.3" evidence="2"/>
<evidence type="ECO:0000259" key="9">
    <source>
        <dbReference type="PROSITE" id="PS50109"/>
    </source>
</evidence>
<dbReference type="SUPFAM" id="SSF55874">
    <property type="entry name" value="ATPase domain of HSP90 chaperone/DNA topoisomerase II/histidine kinase"/>
    <property type="match status" value="1"/>
</dbReference>
<feature type="coiled-coil region" evidence="7">
    <location>
        <begin position="417"/>
        <end position="444"/>
    </location>
</feature>
<dbReference type="InterPro" id="IPR003661">
    <property type="entry name" value="HisK_dim/P_dom"/>
</dbReference>
<dbReference type="InterPro" id="IPR003594">
    <property type="entry name" value="HATPase_dom"/>
</dbReference>
<dbReference type="PANTHER" id="PTHR43711:SF1">
    <property type="entry name" value="HISTIDINE KINASE 1"/>
    <property type="match status" value="1"/>
</dbReference>
<keyword evidence="3" id="KW-0597">Phosphoprotein</keyword>
<dbReference type="EMBL" id="NBWU01000004">
    <property type="protein sequence ID" value="PCE64110.1"/>
    <property type="molecule type" value="Genomic_DNA"/>
</dbReference>
<keyword evidence="8" id="KW-1133">Transmembrane helix</keyword>
<evidence type="ECO:0000256" key="4">
    <source>
        <dbReference type="ARBA" id="ARBA00022679"/>
    </source>
</evidence>
<feature type="transmembrane region" description="Helical" evidence="8">
    <location>
        <begin position="391"/>
        <end position="410"/>
    </location>
</feature>
<keyword evidence="5" id="KW-0418">Kinase</keyword>
<accession>A0A2A4G803</accession>
<dbReference type="PANTHER" id="PTHR43711">
    <property type="entry name" value="TWO-COMPONENT HISTIDINE KINASE"/>
    <property type="match status" value="1"/>
</dbReference>
<dbReference type="SMART" id="SM00388">
    <property type="entry name" value="HisKA"/>
    <property type="match status" value="1"/>
</dbReference>
<keyword evidence="4" id="KW-0808">Transferase</keyword>
<dbReference type="InterPro" id="IPR050736">
    <property type="entry name" value="Sensor_HK_Regulatory"/>
</dbReference>